<dbReference type="EMBL" id="FUYB01000021">
    <property type="protein sequence ID" value="SKA91858.1"/>
    <property type="molecule type" value="Genomic_DNA"/>
</dbReference>
<evidence type="ECO:0008006" key="4">
    <source>
        <dbReference type="Google" id="ProtNLM"/>
    </source>
</evidence>
<feature type="signal peptide" evidence="1">
    <location>
        <begin position="1"/>
        <end position="28"/>
    </location>
</feature>
<keyword evidence="1" id="KW-0732">Signal</keyword>
<evidence type="ECO:0000256" key="1">
    <source>
        <dbReference type="SAM" id="SignalP"/>
    </source>
</evidence>
<proteinExistence type="predicted"/>
<gene>
    <name evidence="2" type="ORF">SAMN02745130_03310</name>
</gene>
<reference evidence="2 3" key="1">
    <citation type="submission" date="2017-02" db="EMBL/GenBank/DDBJ databases">
        <authorList>
            <person name="Peterson S.W."/>
        </authorList>
    </citation>
    <scope>NUCLEOTIDE SEQUENCE [LARGE SCALE GENOMIC DNA]</scope>
    <source>
        <strain evidence="2 3">ATCC 49788</strain>
    </source>
</reference>
<organism evidence="2 3">
    <name type="scientific">Thiothrix eikelboomii</name>
    <dbReference type="NCBI Taxonomy" id="92487"/>
    <lineage>
        <taxon>Bacteria</taxon>
        <taxon>Pseudomonadati</taxon>
        <taxon>Pseudomonadota</taxon>
        <taxon>Gammaproteobacteria</taxon>
        <taxon>Thiotrichales</taxon>
        <taxon>Thiotrichaceae</taxon>
        <taxon>Thiothrix</taxon>
    </lineage>
</organism>
<keyword evidence="3" id="KW-1185">Reference proteome</keyword>
<dbReference type="Proteomes" id="UP000190460">
    <property type="component" value="Unassembled WGS sequence"/>
</dbReference>
<evidence type="ECO:0000313" key="3">
    <source>
        <dbReference type="Proteomes" id="UP000190460"/>
    </source>
</evidence>
<dbReference type="OrthoDB" id="5621512at2"/>
<name>A0A1T4XRV0_9GAMM</name>
<sequence length="280" mass="30257">MDKQLLKKMIPAFMAGAFLLTASLQALAAPLTLPADSSKIYQVAGRTPGNVLKMYKKPGEGILVNIPHNATWLVRRNAQQLVGNVLWEKVSWDDMTGWVESSALSYDAESTSIAAARRACLVDPKVPADQKVCCGYPEKAKGLPFRSVPIFSVRGLTAGQSLMMYVEEGNQSAIAVEIPHNATWITKIGKVAKGGDVAFELVRWAGQNGWVNAAYLAEDPAKTKEGDDKRRLCSGGKELLPAAASDIVCLPASVIRRLRESGALSDDVLKKLAQQPPKKN</sequence>
<protein>
    <recommendedName>
        <fullName evidence="4">SH3 domain-containing protein</fullName>
    </recommendedName>
</protein>
<dbReference type="RefSeq" id="WP_078923752.1">
    <property type="nucleotide sequence ID" value="NZ_FUYB01000021.1"/>
</dbReference>
<feature type="chain" id="PRO_5013001686" description="SH3 domain-containing protein" evidence="1">
    <location>
        <begin position="29"/>
        <end position="280"/>
    </location>
</feature>
<evidence type="ECO:0000313" key="2">
    <source>
        <dbReference type="EMBL" id="SKA91858.1"/>
    </source>
</evidence>
<dbReference type="AlphaFoldDB" id="A0A1T4XRV0"/>
<accession>A0A1T4XRV0</accession>